<comment type="similarity">
    <text evidence="2">Belongs to the 2H phosphoesterase superfamily. ThpR family.</text>
</comment>
<dbReference type="OrthoDB" id="9789350at2"/>
<dbReference type="KEGG" id="rml:FF011L_03840"/>
<keyword evidence="5" id="KW-1185">Reference proteome</keyword>
<dbReference type="PANTHER" id="PTHR35561">
    <property type="entry name" value="RNA 2',3'-CYCLIC PHOSPHODIESTERASE"/>
    <property type="match status" value="1"/>
</dbReference>
<evidence type="ECO:0000259" key="3">
    <source>
        <dbReference type="Pfam" id="PF02834"/>
    </source>
</evidence>
<dbReference type="InterPro" id="IPR009097">
    <property type="entry name" value="Cyclic_Pdiesterase"/>
</dbReference>
<proteinExistence type="inferred from homology"/>
<feature type="short sequence motif" description="HXTX 1" evidence="2">
    <location>
        <begin position="43"/>
        <end position="46"/>
    </location>
</feature>
<feature type="domain" description="Phosphoesterase HXTX" evidence="3">
    <location>
        <begin position="104"/>
        <end position="180"/>
    </location>
</feature>
<feature type="active site" description="Proton donor" evidence="2">
    <location>
        <position position="43"/>
    </location>
</feature>
<name>A0A517M9T6_9BACT</name>
<comment type="function">
    <text evidence="2">Hydrolyzes RNA 2',3'-cyclic phosphodiester to an RNA 2'-phosphomonoester.</text>
</comment>
<dbReference type="Proteomes" id="UP000320672">
    <property type="component" value="Chromosome"/>
</dbReference>
<comment type="catalytic activity">
    <reaction evidence="2">
        <text>a 3'-end 2',3'-cyclophospho-ribonucleotide-RNA + H2O = a 3'-end 2'-phospho-ribonucleotide-RNA + H(+)</text>
        <dbReference type="Rhea" id="RHEA:11828"/>
        <dbReference type="Rhea" id="RHEA-COMP:10464"/>
        <dbReference type="Rhea" id="RHEA-COMP:17353"/>
        <dbReference type="ChEBI" id="CHEBI:15377"/>
        <dbReference type="ChEBI" id="CHEBI:15378"/>
        <dbReference type="ChEBI" id="CHEBI:83064"/>
        <dbReference type="ChEBI" id="CHEBI:173113"/>
        <dbReference type="EC" id="3.1.4.58"/>
    </reaction>
</comment>
<evidence type="ECO:0000313" key="4">
    <source>
        <dbReference type="EMBL" id="QDS91653.1"/>
    </source>
</evidence>
<dbReference type="EC" id="3.1.4.58" evidence="2"/>
<evidence type="ECO:0000256" key="2">
    <source>
        <dbReference type="HAMAP-Rule" id="MF_01940"/>
    </source>
</evidence>
<accession>A0A517M9T6</accession>
<keyword evidence="1 2" id="KW-0378">Hydrolase</keyword>
<dbReference type="PANTHER" id="PTHR35561:SF1">
    <property type="entry name" value="RNA 2',3'-CYCLIC PHOSPHODIESTERASE"/>
    <property type="match status" value="1"/>
</dbReference>
<evidence type="ECO:0000256" key="1">
    <source>
        <dbReference type="ARBA" id="ARBA00022801"/>
    </source>
</evidence>
<dbReference type="GO" id="GO:0016874">
    <property type="term" value="F:ligase activity"/>
    <property type="evidence" value="ECO:0007669"/>
    <property type="project" value="UniProtKB-KW"/>
</dbReference>
<dbReference type="GO" id="GO:0004113">
    <property type="term" value="F:2',3'-cyclic-nucleotide 3'-phosphodiesterase activity"/>
    <property type="evidence" value="ECO:0007669"/>
    <property type="project" value="InterPro"/>
</dbReference>
<dbReference type="InterPro" id="IPR014051">
    <property type="entry name" value="Phosphoesterase_HXTX"/>
</dbReference>
<evidence type="ECO:0000313" key="5">
    <source>
        <dbReference type="Proteomes" id="UP000320672"/>
    </source>
</evidence>
<dbReference type="Gene3D" id="3.90.1140.10">
    <property type="entry name" value="Cyclic phosphodiesterase"/>
    <property type="match status" value="1"/>
</dbReference>
<dbReference type="InterPro" id="IPR004175">
    <property type="entry name" value="RNA_CPDase"/>
</dbReference>
<reference evidence="4 5" key="1">
    <citation type="submission" date="2019-02" db="EMBL/GenBank/DDBJ databases">
        <title>Deep-cultivation of Planctomycetes and their phenomic and genomic characterization uncovers novel biology.</title>
        <authorList>
            <person name="Wiegand S."/>
            <person name="Jogler M."/>
            <person name="Boedeker C."/>
            <person name="Pinto D."/>
            <person name="Vollmers J."/>
            <person name="Rivas-Marin E."/>
            <person name="Kohn T."/>
            <person name="Peeters S.H."/>
            <person name="Heuer A."/>
            <person name="Rast P."/>
            <person name="Oberbeckmann S."/>
            <person name="Bunk B."/>
            <person name="Jeske O."/>
            <person name="Meyerdierks A."/>
            <person name="Storesund J.E."/>
            <person name="Kallscheuer N."/>
            <person name="Luecker S."/>
            <person name="Lage O.M."/>
            <person name="Pohl T."/>
            <person name="Merkel B.J."/>
            <person name="Hornburger P."/>
            <person name="Mueller R.-W."/>
            <person name="Bruemmer F."/>
            <person name="Labrenz M."/>
            <person name="Spormann A.M."/>
            <person name="Op den Camp H."/>
            <person name="Overmann J."/>
            <person name="Amann R."/>
            <person name="Jetten M.S.M."/>
            <person name="Mascher T."/>
            <person name="Medema M.H."/>
            <person name="Devos D.P."/>
            <person name="Kaster A.-K."/>
            <person name="Ovreas L."/>
            <person name="Rohde M."/>
            <person name="Galperin M.Y."/>
            <person name="Jogler C."/>
        </authorList>
    </citation>
    <scope>NUCLEOTIDE SEQUENCE [LARGE SCALE GENOMIC DNA]</scope>
    <source>
        <strain evidence="4 5">FF011L</strain>
    </source>
</reference>
<dbReference type="EMBL" id="CP036262">
    <property type="protein sequence ID" value="QDS91653.1"/>
    <property type="molecule type" value="Genomic_DNA"/>
</dbReference>
<dbReference type="Pfam" id="PF02834">
    <property type="entry name" value="LigT_PEase"/>
    <property type="match status" value="2"/>
</dbReference>
<feature type="domain" description="Phosphoesterase HXTX" evidence="3">
    <location>
        <begin position="11"/>
        <end position="94"/>
    </location>
</feature>
<keyword evidence="4" id="KW-0436">Ligase</keyword>
<dbReference type="NCBIfam" id="TIGR02258">
    <property type="entry name" value="2_5_ligase"/>
    <property type="match status" value="1"/>
</dbReference>
<dbReference type="GO" id="GO:0008664">
    <property type="term" value="F:RNA 2',3'-cyclic 3'-phosphodiesterase activity"/>
    <property type="evidence" value="ECO:0007669"/>
    <property type="project" value="UniProtKB-EC"/>
</dbReference>
<dbReference type="RefSeq" id="WP_145349713.1">
    <property type="nucleotide sequence ID" value="NZ_CP036262.1"/>
</dbReference>
<dbReference type="HAMAP" id="MF_01940">
    <property type="entry name" value="RNA_CPDase"/>
    <property type="match status" value="1"/>
</dbReference>
<sequence length="189" mass="21163">MKDIRTFIAIPMEPKVQSEARSLVRALEAEGDGVRWVPLDDLHLTLKFLGEVDNTRIHGVCQVVRNCCLETPATELHLTGVGGFPNAERPRIVWAGIADGGPILAALVEKLEIEFAKLGFKREPRDWQPHLTLGRTRRGGRKPAQLQQRIADNADRELGHMIANKVCVYASFLDKHGPTYQVMDTIHLE</sequence>
<feature type="active site" description="Proton acceptor" evidence="2">
    <location>
        <position position="130"/>
    </location>
</feature>
<dbReference type="AlphaFoldDB" id="A0A517M9T6"/>
<organism evidence="4 5">
    <name type="scientific">Roseimaritima multifibrata</name>
    <dbReference type="NCBI Taxonomy" id="1930274"/>
    <lineage>
        <taxon>Bacteria</taxon>
        <taxon>Pseudomonadati</taxon>
        <taxon>Planctomycetota</taxon>
        <taxon>Planctomycetia</taxon>
        <taxon>Pirellulales</taxon>
        <taxon>Pirellulaceae</taxon>
        <taxon>Roseimaritima</taxon>
    </lineage>
</organism>
<feature type="short sequence motif" description="HXTX 2" evidence="2">
    <location>
        <begin position="130"/>
        <end position="133"/>
    </location>
</feature>
<protein>
    <recommendedName>
        <fullName evidence="2">RNA 2',3'-cyclic phosphodiesterase</fullName>
        <shortName evidence="2">RNA 2',3'-CPDase</shortName>
        <ecNumber evidence="2">3.1.4.58</ecNumber>
    </recommendedName>
</protein>
<dbReference type="SUPFAM" id="SSF55144">
    <property type="entry name" value="LigT-like"/>
    <property type="match status" value="1"/>
</dbReference>
<gene>
    <name evidence="4" type="ORF">FF011L_03840</name>
</gene>